<dbReference type="GO" id="GO:0005524">
    <property type="term" value="F:ATP binding"/>
    <property type="evidence" value="ECO:0007669"/>
    <property type="project" value="UniProtKB-KW"/>
</dbReference>
<evidence type="ECO:0000256" key="5">
    <source>
        <dbReference type="ARBA" id="ARBA00022741"/>
    </source>
</evidence>
<proteinExistence type="inferred from homology"/>
<dbReference type="EMBL" id="JABXWR010000001">
    <property type="protein sequence ID" value="NVO66432.1"/>
    <property type="molecule type" value="Genomic_DNA"/>
</dbReference>
<gene>
    <name evidence="9" type="ORF">HWN36_03675</name>
</gene>
<dbReference type="RefSeq" id="WP_176788128.1">
    <property type="nucleotide sequence ID" value="NZ_JABXWR010000001.1"/>
</dbReference>
<evidence type="ECO:0000313" key="10">
    <source>
        <dbReference type="Proteomes" id="UP000570823"/>
    </source>
</evidence>
<comment type="similarity">
    <text evidence="2">Belongs to the ABC transporter superfamily.</text>
</comment>
<dbReference type="Pfam" id="PF00005">
    <property type="entry name" value="ABC_tran"/>
    <property type="match status" value="1"/>
</dbReference>
<comment type="subcellular location">
    <subcellularLocation>
        <location evidence="1">Cell membrane</location>
        <topology evidence="1">Peripheral membrane protein</topology>
    </subcellularLocation>
</comment>
<keyword evidence="10" id="KW-1185">Reference proteome</keyword>
<dbReference type="PANTHER" id="PTHR43553">
    <property type="entry name" value="HEAVY METAL TRANSPORTER"/>
    <property type="match status" value="1"/>
</dbReference>
<evidence type="ECO:0000256" key="1">
    <source>
        <dbReference type="ARBA" id="ARBA00004202"/>
    </source>
</evidence>
<reference evidence="9 10" key="1">
    <citation type="submission" date="2020-06" db="EMBL/GenBank/DDBJ databases">
        <title>Methanofollis fontis sp. nov., a methanogen isolated from marine sediments near a cold seep at Four-Way Closure Ridge offshore southwestern Taiwan.</title>
        <authorList>
            <person name="Chen S.-C."/>
            <person name="Teng N.-H."/>
            <person name="Lin Y.-S."/>
            <person name="Lai M.-C."/>
            <person name="Chen H.-H."/>
            <person name="Wang C.-C."/>
        </authorList>
    </citation>
    <scope>NUCLEOTIDE SEQUENCE [LARGE SCALE GENOMIC DNA]</scope>
    <source>
        <strain evidence="9 10">DSM 2702</strain>
    </source>
</reference>
<protein>
    <submittedName>
        <fullName evidence="9">ATP-binding cassette domain-containing protein</fullName>
    </submittedName>
</protein>
<keyword evidence="3" id="KW-0813">Transport</keyword>
<dbReference type="Proteomes" id="UP000570823">
    <property type="component" value="Unassembled WGS sequence"/>
</dbReference>
<evidence type="ECO:0000256" key="6">
    <source>
        <dbReference type="ARBA" id="ARBA00022840"/>
    </source>
</evidence>
<dbReference type="GO" id="GO:0042626">
    <property type="term" value="F:ATPase-coupled transmembrane transporter activity"/>
    <property type="evidence" value="ECO:0007669"/>
    <property type="project" value="TreeGrafter"/>
</dbReference>
<evidence type="ECO:0000256" key="3">
    <source>
        <dbReference type="ARBA" id="ARBA00022448"/>
    </source>
</evidence>
<name>A0A7K4HMQ9_9EURY</name>
<feature type="domain" description="ABC transporter" evidence="8">
    <location>
        <begin position="3"/>
        <end position="207"/>
    </location>
</feature>
<dbReference type="Gene3D" id="3.40.50.300">
    <property type="entry name" value="P-loop containing nucleotide triphosphate hydrolases"/>
    <property type="match status" value="1"/>
</dbReference>
<keyword evidence="6 9" id="KW-0067">ATP-binding</keyword>
<evidence type="ECO:0000256" key="7">
    <source>
        <dbReference type="ARBA" id="ARBA00023136"/>
    </source>
</evidence>
<accession>A0A7K4HMQ9</accession>
<keyword evidence="5" id="KW-0547">Nucleotide-binding</keyword>
<dbReference type="SUPFAM" id="SSF52540">
    <property type="entry name" value="P-loop containing nucleoside triphosphate hydrolases"/>
    <property type="match status" value="1"/>
</dbReference>
<dbReference type="InterPro" id="IPR003439">
    <property type="entry name" value="ABC_transporter-like_ATP-bd"/>
</dbReference>
<evidence type="ECO:0000313" key="9">
    <source>
        <dbReference type="EMBL" id="NVO66432.1"/>
    </source>
</evidence>
<comment type="caution">
    <text evidence="9">The sequence shown here is derived from an EMBL/GenBank/DDBJ whole genome shotgun (WGS) entry which is preliminary data.</text>
</comment>
<dbReference type="InterPro" id="IPR027417">
    <property type="entry name" value="P-loop_NTPase"/>
</dbReference>
<dbReference type="InterPro" id="IPR050095">
    <property type="entry name" value="ECF_ABC_transporter_ATP-bd"/>
</dbReference>
<dbReference type="AlphaFoldDB" id="A0A7K4HMQ9"/>
<dbReference type="InterPro" id="IPR003593">
    <property type="entry name" value="AAA+_ATPase"/>
</dbReference>
<dbReference type="SMART" id="SM00382">
    <property type="entry name" value="AAA"/>
    <property type="match status" value="1"/>
</dbReference>
<dbReference type="GO" id="GO:0043190">
    <property type="term" value="C:ATP-binding cassette (ABC) transporter complex"/>
    <property type="evidence" value="ECO:0007669"/>
    <property type="project" value="TreeGrafter"/>
</dbReference>
<evidence type="ECO:0000256" key="4">
    <source>
        <dbReference type="ARBA" id="ARBA00022475"/>
    </source>
</evidence>
<dbReference type="PROSITE" id="PS50893">
    <property type="entry name" value="ABC_TRANSPORTER_2"/>
    <property type="match status" value="1"/>
</dbReference>
<keyword evidence="7" id="KW-0472">Membrane</keyword>
<dbReference type="GO" id="GO:0016887">
    <property type="term" value="F:ATP hydrolysis activity"/>
    <property type="evidence" value="ECO:0007669"/>
    <property type="project" value="InterPro"/>
</dbReference>
<evidence type="ECO:0000256" key="2">
    <source>
        <dbReference type="ARBA" id="ARBA00005417"/>
    </source>
</evidence>
<evidence type="ECO:0000259" key="8">
    <source>
        <dbReference type="PROSITE" id="PS50893"/>
    </source>
</evidence>
<dbReference type="PANTHER" id="PTHR43553:SF24">
    <property type="entry name" value="ENERGY-COUPLING FACTOR TRANSPORTER ATP-BINDING PROTEIN ECFA1"/>
    <property type="match status" value="1"/>
</dbReference>
<sequence length="227" mass="25201">MQVALEEIAFSRRAFTLACSGVFEEGIHLVTGRVGSGKTTLALLLTGLLQPDAGSVRREGVGTMTLSFQNPEYHVTEATVRAEIASYGADPDAVAGRCGLADRVDDDPFHLSRGELKRLHLACLFARAWDLLILDEPFSSLDCVQKRHLCRWLEEGDAGITVIFTHERQVLPRVDYIWEVADGRAACLGPVPGAIGRWRYAPPYLKRALEEGRRPANIRFEDVREAR</sequence>
<keyword evidence="4" id="KW-1003">Cell membrane</keyword>
<organism evidence="9 10">
    <name type="scientific">Methanofollis tationis</name>
    <dbReference type="NCBI Taxonomy" id="81417"/>
    <lineage>
        <taxon>Archaea</taxon>
        <taxon>Methanobacteriati</taxon>
        <taxon>Methanobacteriota</taxon>
        <taxon>Stenosarchaea group</taxon>
        <taxon>Methanomicrobia</taxon>
        <taxon>Methanomicrobiales</taxon>
        <taxon>Methanomicrobiaceae</taxon>
        <taxon>Methanofollis</taxon>
    </lineage>
</organism>